<dbReference type="InterPro" id="IPR050796">
    <property type="entry name" value="SCF_F-box_component"/>
</dbReference>
<dbReference type="PANTHER" id="PTHR31672">
    <property type="entry name" value="BNACNNG10540D PROTEIN"/>
    <property type="match status" value="1"/>
</dbReference>
<dbReference type="Pfam" id="PF00646">
    <property type="entry name" value="F-box"/>
    <property type="match status" value="1"/>
</dbReference>
<dbReference type="CDD" id="cd22157">
    <property type="entry name" value="F-box_AtFBW1-like"/>
    <property type="match status" value="1"/>
</dbReference>
<feature type="domain" description="F-box" evidence="2">
    <location>
        <begin position="32"/>
        <end position="70"/>
    </location>
</feature>
<protein>
    <recommendedName>
        <fullName evidence="2">F-box domain-containing protein</fullName>
    </recommendedName>
</protein>
<keyword evidence="4" id="KW-1185">Reference proteome</keyword>
<proteinExistence type="predicted"/>
<dbReference type="InterPro" id="IPR006527">
    <property type="entry name" value="F-box-assoc_dom_typ1"/>
</dbReference>
<feature type="compositionally biased region" description="Basic residues" evidence="1">
    <location>
        <begin position="1"/>
        <end position="14"/>
    </location>
</feature>
<dbReference type="InterPro" id="IPR036047">
    <property type="entry name" value="F-box-like_dom_sf"/>
</dbReference>
<evidence type="ECO:0000313" key="3">
    <source>
        <dbReference type="EMBL" id="MCD7445961.1"/>
    </source>
</evidence>
<dbReference type="Proteomes" id="UP000823775">
    <property type="component" value="Unassembled WGS sequence"/>
</dbReference>
<dbReference type="InterPro" id="IPR001810">
    <property type="entry name" value="F-box_dom"/>
</dbReference>
<evidence type="ECO:0000256" key="1">
    <source>
        <dbReference type="SAM" id="MobiDB-lite"/>
    </source>
</evidence>
<dbReference type="EMBL" id="JACEIK010000003">
    <property type="protein sequence ID" value="MCD7445961.1"/>
    <property type="molecule type" value="Genomic_DNA"/>
</dbReference>
<feature type="region of interest" description="Disordered" evidence="1">
    <location>
        <begin position="1"/>
        <end position="24"/>
    </location>
</feature>
<dbReference type="NCBIfam" id="TIGR01640">
    <property type="entry name" value="F_box_assoc_1"/>
    <property type="match status" value="1"/>
</dbReference>
<comment type="caution">
    <text evidence="3">The sequence shown here is derived from an EMBL/GenBank/DDBJ whole genome shotgun (WGS) entry which is preliminary data.</text>
</comment>
<dbReference type="SMART" id="SM00256">
    <property type="entry name" value="FBOX"/>
    <property type="match status" value="1"/>
</dbReference>
<accession>A0ABS8RHZ1</accession>
<dbReference type="PANTHER" id="PTHR31672:SF13">
    <property type="entry name" value="F-BOX PROTEIN CPR30-LIKE"/>
    <property type="match status" value="1"/>
</dbReference>
<dbReference type="Gene3D" id="1.20.1280.50">
    <property type="match status" value="1"/>
</dbReference>
<evidence type="ECO:0000259" key="2">
    <source>
        <dbReference type="SMART" id="SM00256"/>
    </source>
</evidence>
<dbReference type="SUPFAM" id="SSF81383">
    <property type="entry name" value="F-box domain"/>
    <property type="match status" value="1"/>
</dbReference>
<evidence type="ECO:0000313" key="4">
    <source>
        <dbReference type="Proteomes" id="UP000823775"/>
    </source>
</evidence>
<dbReference type="InterPro" id="IPR017451">
    <property type="entry name" value="F-box-assoc_interact_dom"/>
</dbReference>
<gene>
    <name evidence="3" type="ORF">HAX54_024665</name>
</gene>
<sequence>MPAKGKGKGKKRGKGNSNNRDPDDPIPNYKILPFIPDILSLLPVKSLLRFKCVCKQWRNLISKPDFVATHYAHSSALQRKVNSSVIIQTRHEESSDHAVLLYKFPKSFVELENPFPFFFPGMSIVGPANGILCLFQPPWGDVITLWNPAMKMSRMVKLSKTKPVENVHVIVSIGLAFDSEKNDLLILRIFCVGSKSTVPNHVEIRSMKNALGWDELKTNLDFYIVDCTCDAIIKGVPYWLAHITDPLYGLREALVRFDVGKMEFEILPMPEYIADGSKKKYLANFEDSPGMLIWEEKDGCLVHVWLMDELEGWRKRRSIGPLFGFTTILSCLWNGYIVVEGNDGMPILFDPVAYSIKARFNVVNNKKGSYFIFECPESLFQIEGMVTVKMPTARESTRKRMLRECDPYFMR</sequence>
<name>A0ABS8RHZ1_DATST</name>
<organism evidence="3 4">
    <name type="scientific">Datura stramonium</name>
    <name type="common">Jimsonweed</name>
    <name type="synonym">Common thornapple</name>
    <dbReference type="NCBI Taxonomy" id="4076"/>
    <lineage>
        <taxon>Eukaryota</taxon>
        <taxon>Viridiplantae</taxon>
        <taxon>Streptophyta</taxon>
        <taxon>Embryophyta</taxon>
        <taxon>Tracheophyta</taxon>
        <taxon>Spermatophyta</taxon>
        <taxon>Magnoliopsida</taxon>
        <taxon>eudicotyledons</taxon>
        <taxon>Gunneridae</taxon>
        <taxon>Pentapetalae</taxon>
        <taxon>asterids</taxon>
        <taxon>lamiids</taxon>
        <taxon>Solanales</taxon>
        <taxon>Solanaceae</taxon>
        <taxon>Solanoideae</taxon>
        <taxon>Datureae</taxon>
        <taxon>Datura</taxon>
    </lineage>
</organism>
<reference evidence="3 4" key="1">
    <citation type="journal article" date="2021" name="BMC Genomics">
        <title>Datura genome reveals duplications of psychoactive alkaloid biosynthetic genes and high mutation rate following tissue culture.</title>
        <authorList>
            <person name="Rajewski A."/>
            <person name="Carter-House D."/>
            <person name="Stajich J."/>
            <person name="Litt A."/>
        </authorList>
    </citation>
    <scope>NUCLEOTIDE SEQUENCE [LARGE SCALE GENOMIC DNA]</scope>
    <source>
        <strain evidence="3">AR-01</strain>
    </source>
</reference>
<dbReference type="Pfam" id="PF07734">
    <property type="entry name" value="FBA_1"/>
    <property type="match status" value="1"/>
</dbReference>